<evidence type="ECO:0000256" key="3">
    <source>
        <dbReference type="SAM" id="MobiDB-lite"/>
    </source>
</evidence>
<keyword evidence="2" id="KW-0802">TPR repeat</keyword>
<reference evidence="5" key="1">
    <citation type="journal article" date="2014" name="Proc. Natl. Acad. Sci. U.S.A.">
        <title>Extensive sampling of basidiomycete genomes demonstrates inadequacy of the white-rot/brown-rot paradigm for wood decay fungi.</title>
        <authorList>
            <person name="Riley R."/>
            <person name="Salamov A.A."/>
            <person name="Brown D.W."/>
            <person name="Nagy L.G."/>
            <person name="Floudas D."/>
            <person name="Held B.W."/>
            <person name="Levasseur A."/>
            <person name="Lombard V."/>
            <person name="Morin E."/>
            <person name="Otillar R."/>
            <person name="Lindquist E.A."/>
            <person name="Sun H."/>
            <person name="LaButti K.M."/>
            <person name="Schmutz J."/>
            <person name="Jabbour D."/>
            <person name="Luo H."/>
            <person name="Baker S.E."/>
            <person name="Pisabarro A.G."/>
            <person name="Walton J.D."/>
            <person name="Blanchette R.A."/>
            <person name="Henrissat B."/>
            <person name="Martin F."/>
            <person name="Cullen D."/>
            <person name="Hibbett D.S."/>
            <person name="Grigoriev I.V."/>
        </authorList>
    </citation>
    <scope>NUCLEOTIDE SEQUENCE [LARGE SCALE GENOMIC DNA]</scope>
    <source>
        <strain evidence="5">MUCL 33604</strain>
    </source>
</reference>
<dbReference type="EMBL" id="KL197721">
    <property type="protein sequence ID" value="KDQ56910.1"/>
    <property type="molecule type" value="Genomic_DNA"/>
</dbReference>
<gene>
    <name evidence="4" type="ORF">JAAARDRAFT_36382</name>
</gene>
<sequence length="323" mass="35999">MPKPATKAQNGTTGSAEELAQALKATGNTHFSAKRFEQALRIYSEVIDKYGDKAASETVRTVVCNRAACYLELAQYQRCVIDCQHVISTAPEPSTSTSAKLTCKAYFRLARAYKGLGDFAKALEALEGYRKDGEGSAEDEKKLREEIVTEQRMKERKANGDDRGELRYKRQHPYSQAPPPLASSSKPSPPLASPLKPSGPKTIPIDYMVLVEDDKYNFTEEVPESLCVPHPPVEDSKNVLMQFVYKHHHELMRKGKGRWRCVECGMPATQLRHSPLSYLHVQPPRVVDLAQPLCVSGGPCDLAAKKFIEDEMREVHGLEGLKL</sequence>
<dbReference type="SUPFAM" id="SSF48452">
    <property type="entry name" value="TPR-like"/>
    <property type="match status" value="1"/>
</dbReference>
<dbReference type="Gene3D" id="1.25.40.10">
    <property type="entry name" value="Tetratricopeptide repeat domain"/>
    <property type="match status" value="1"/>
</dbReference>
<dbReference type="PANTHER" id="PTHR22904">
    <property type="entry name" value="TPR REPEAT CONTAINING PROTEIN"/>
    <property type="match status" value="1"/>
</dbReference>
<dbReference type="Proteomes" id="UP000027265">
    <property type="component" value="Unassembled WGS sequence"/>
</dbReference>
<dbReference type="OrthoDB" id="420195at2759"/>
<dbReference type="Pfam" id="PF13181">
    <property type="entry name" value="TPR_8"/>
    <property type="match status" value="1"/>
</dbReference>
<dbReference type="InParanoid" id="A0A067PSV6"/>
<evidence type="ECO:0000256" key="1">
    <source>
        <dbReference type="ARBA" id="ARBA00022737"/>
    </source>
</evidence>
<accession>A0A067PSV6</accession>
<dbReference type="SMART" id="SM00028">
    <property type="entry name" value="TPR"/>
    <property type="match status" value="3"/>
</dbReference>
<evidence type="ECO:0000313" key="5">
    <source>
        <dbReference type="Proteomes" id="UP000027265"/>
    </source>
</evidence>
<dbReference type="STRING" id="933084.A0A067PSV6"/>
<dbReference type="AlphaFoldDB" id="A0A067PSV6"/>
<feature type="region of interest" description="Disordered" evidence="3">
    <location>
        <begin position="131"/>
        <end position="199"/>
    </location>
</feature>
<name>A0A067PSV6_9AGAM</name>
<feature type="compositionally biased region" description="Pro residues" evidence="3">
    <location>
        <begin position="176"/>
        <end position="192"/>
    </location>
</feature>
<keyword evidence="5" id="KW-1185">Reference proteome</keyword>
<dbReference type="HOGENOM" id="CLU_860702_0_0_1"/>
<organism evidence="4 5">
    <name type="scientific">Jaapia argillacea MUCL 33604</name>
    <dbReference type="NCBI Taxonomy" id="933084"/>
    <lineage>
        <taxon>Eukaryota</taxon>
        <taxon>Fungi</taxon>
        <taxon>Dikarya</taxon>
        <taxon>Basidiomycota</taxon>
        <taxon>Agaricomycotina</taxon>
        <taxon>Agaricomycetes</taxon>
        <taxon>Agaricomycetidae</taxon>
        <taxon>Jaapiales</taxon>
        <taxon>Jaapiaceae</taxon>
        <taxon>Jaapia</taxon>
    </lineage>
</organism>
<evidence type="ECO:0000313" key="4">
    <source>
        <dbReference type="EMBL" id="KDQ56910.1"/>
    </source>
</evidence>
<evidence type="ECO:0008006" key="6">
    <source>
        <dbReference type="Google" id="ProtNLM"/>
    </source>
</evidence>
<dbReference type="GO" id="GO:0051879">
    <property type="term" value="F:Hsp90 protein binding"/>
    <property type="evidence" value="ECO:0007669"/>
    <property type="project" value="TreeGrafter"/>
</dbReference>
<evidence type="ECO:0000256" key="2">
    <source>
        <dbReference type="ARBA" id="ARBA00022803"/>
    </source>
</evidence>
<protein>
    <recommendedName>
        <fullName evidence="6">Cns1/TTC4 wheel domain-containing protein</fullName>
    </recommendedName>
</protein>
<proteinExistence type="predicted"/>
<dbReference type="InterPro" id="IPR019734">
    <property type="entry name" value="TPR_rpt"/>
</dbReference>
<keyword evidence="1" id="KW-0677">Repeat</keyword>
<dbReference type="InterPro" id="IPR011990">
    <property type="entry name" value="TPR-like_helical_dom_sf"/>
</dbReference>
<feature type="compositionally biased region" description="Basic and acidic residues" evidence="3">
    <location>
        <begin position="131"/>
        <end position="168"/>
    </location>
</feature>
<dbReference type="PANTHER" id="PTHR22904:SF523">
    <property type="entry name" value="STRESS-INDUCED-PHOSPHOPROTEIN 1"/>
    <property type="match status" value="1"/>
</dbReference>